<proteinExistence type="predicted"/>
<dbReference type="InterPro" id="IPR026523">
    <property type="entry name" value="PNMA"/>
</dbReference>
<dbReference type="AlphaFoldDB" id="A0A8S3PRA7"/>
<dbReference type="InterPro" id="IPR036875">
    <property type="entry name" value="Znf_CCHC_sf"/>
</dbReference>
<keyword evidence="5" id="KW-1185">Reference proteome</keyword>
<evidence type="ECO:0000256" key="2">
    <source>
        <dbReference type="SAM" id="MobiDB-lite"/>
    </source>
</evidence>
<dbReference type="PANTHER" id="PTHR23095:SF46">
    <property type="entry name" value="GAG PROTEIN"/>
    <property type="match status" value="1"/>
</dbReference>
<evidence type="ECO:0000313" key="5">
    <source>
        <dbReference type="Proteomes" id="UP000683360"/>
    </source>
</evidence>
<protein>
    <recommendedName>
        <fullName evidence="3">CCHC-type domain-containing protein</fullName>
    </recommendedName>
</protein>
<comment type="caution">
    <text evidence="4">The sequence shown here is derived from an EMBL/GenBank/DDBJ whole genome shotgun (WGS) entry which is preliminary data.</text>
</comment>
<feature type="compositionally biased region" description="Basic and acidic residues" evidence="2">
    <location>
        <begin position="40"/>
        <end position="62"/>
    </location>
</feature>
<evidence type="ECO:0000313" key="4">
    <source>
        <dbReference type="EMBL" id="CAG2185184.1"/>
    </source>
</evidence>
<feature type="region of interest" description="Disordered" evidence="2">
    <location>
        <begin position="284"/>
        <end position="328"/>
    </location>
</feature>
<feature type="region of interest" description="Disordered" evidence="2">
    <location>
        <begin position="229"/>
        <end position="251"/>
    </location>
</feature>
<feature type="compositionally biased region" description="Low complexity" evidence="2">
    <location>
        <begin position="290"/>
        <end position="302"/>
    </location>
</feature>
<dbReference type="GO" id="GO:0003676">
    <property type="term" value="F:nucleic acid binding"/>
    <property type="evidence" value="ECO:0007669"/>
    <property type="project" value="InterPro"/>
</dbReference>
<dbReference type="EMBL" id="CAJPWZ010000070">
    <property type="protein sequence ID" value="CAG2185184.1"/>
    <property type="molecule type" value="Genomic_DNA"/>
</dbReference>
<keyword evidence="1" id="KW-0863">Zinc-finger</keyword>
<evidence type="ECO:0000259" key="3">
    <source>
        <dbReference type="PROSITE" id="PS50158"/>
    </source>
</evidence>
<gene>
    <name evidence="4" type="ORF">MEDL_760</name>
</gene>
<dbReference type="InterPro" id="IPR048270">
    <property type="entry name" value="PNMA_C"/>
</dbReference>
<dbReference type="PANTHER" id="PTHR23095">
    <property type="entry name" value="PARANEOPLASTIC ANTIGEN"/>
    <property type="match status" value="1"/>
</dbReference>
<keyword evidence="1" id="KW-0479">Metal-binding</keyword>
<organism evidence="4 5">
    <name type="scientific">Mytilus edulis</name>
    <name type="common">Blue mussel</name>
    <dbReference type="NCBI Taxonomy" id="6550"/>
    <lineage>
        <taxon>Eukaryota</taxon>
        <taxon>Metazoa</taxon>
        <taxon>Spiralia</taxon>
        <taxon>Lophotrochozoa</taxon>
        <taxon>Mollusca</taxon>
        <taxon>Bivalvia</taxon>
        <taxon>Autobranchia</taxon>
        <taxon>Pteriomorphia</taxon>
        <taxon>Mytilida</taxon>
        <taxon>Mytiloidea</taxon>
        <taxon>Mytilidae</taxon>
        <taxon>Mytilinae</taxon>
        <taxon>Mytilus</taxon>
    </lineage>
</organism>
<name>A0A8S3PRA7_MYTED</name>
<dbReference type="Proteomes" id="UP000683360">
    <property type="component" value="Unassembled WGS sequence"/>
</dbReference>
<feature type="region of interest" description="Disordered" evidence="2">
    <location>
        <begin position="40"/>
        <end position="71"/>
    </location>
</feature>
<keyword evidence="1" id="KW-0862">Zinc</keyword>
<dbReference type="SUPFAM" id="SSF57756">
    <property type="entry name" value="Retrovirus zinc finger-like domains"/>
    <property type="match status" value="1"/>
</dbReference>
<feature type="compositionally biased region" description="Polar residues" evidence="2">
    <location>
        <begin position="314"/>
        <end position="328"/>
    </location>
</feature>
<reference evidence="4" key="1">
    <citation type="submission" date="2021-03" db="EMBL/GenBank/DDBJ databases">
        <authorList>
            <person name="Bekaert M."/>
        </authorList>
    </citation>
    <scope>NUCLEOTIDE SEQUENCE</scope>
</reference>
<dbReference type="InterPro" id="IPR001878">
    <property type="entry name" value="Znf_CCHC"/>
</dbReference>
<sequence>MAESEELAPEDIALLKLLKKEVGEHPIDIAEFMKKCLAHKEEESKPKVKDEPSKHTKYRDPPRISNFSRNNTKGETSYELWRYEVTGLMADKLYDQENINYAVRRSLKGDAGMVAMHLGAKASIPDILHKLDSIYGAVEKREDLLAQFYRARQDDTEPVTKWSCRLENIIGRAVDRGLVQQKERNGMLHSMLWTGLKTELKDISGHKFDTIKNFDELRIVLRQIETDHKERKLSSHKPQPAKATAISDTSIQDSQMNKFEGLINQLTTRMDRWETDFRGRGSIRGRGYRNNRGYFNRNQGQYNRGGGQGQQGYHESSTPQATSTSNYQHQEERKCFRCGLPGHLKIGCTAILDGKKNLNYKKSMDAQHTDSDSGEVISIESVQAICYSQLPNTFIESLAVNPDVVQSDDDEDEYKDEDIIDWKQAQAMDSQIAPFVRYVKEGRKPTTAERTPEVGFVLTADSESSLAEDSDANADISDEVTSLSGDAQIEETEPTGSASEDAESISSEDTTIDDDDVHQDTDELPPVEIRRSGRERRPPAWFRSGQFETSMAVAGRTSIPEWRQKADYISSLAQTPLFKATGLERDAARTILDIVNHH</sequence>
<feature type="domain" description="CCHC-type" evidence="3">
    <location>
        <begin position="333"/>
        <end position="348"/>
    </location>
</feature>
<feature type="region of interest" description="Disordered" evidence="2">
    <location>
        <begin position="482"/>
        <end position="538"/>
    </location>
</feature>
<feature type="compositionally biased region" description="Basic and acidic residues" evidence="2">
    <location>
        <begin position="528"/>
        <end position="538"/>
    </location>
</feature>
<dbReference type="OrthoDB" id="115435at2759"/>
<evidence type="ECO:0000256" key="1">
    <source>
        <dbReference type="PROSITE-ProRule" id="PRU00047"/>
    </source>
</evidence>
<dbReference type="GO" id="GO:0008270">
    <property type="term" value="F:zinc ion binding"/>
    <property type="evidence" value="ECO:0007669"/>
    <property type="project" value="UniProtKB-KW"/>
</dbReference>
<dbReference type="Pfam" id="PF14893">
    <property type="entry name" value="PNMA"/>
    <property type="match status" value="1"/>
</dbReference>
<feature type="compositionally biased region" description="Acidic residues" evidence="2">
    <location>
        <begin position="510"/>
        <end position="525"/>
    </location>
</feature>
<accession>A0A8S3PRA7</accession>
<dbReference type="PROSITE" id="PS50158">
    <property type="entry name" value="ZF_CCHC"/>
    <property type="match status" value="1"/>
</dbReference>